<dbReference type="Proteomes" id="UP000830671">
    <property type="component" value="Chromosome 7"/>
</dbReference>
<dbReference type="AlphaFoldDB" id="A0A9Q8T3X4"/>
<evidence type="ECO:0000313" key="2">
    <source>
        <dbReference type="Proteomes" id="UP000830671"/>
    </source>
</evidence>
<evidence type="ECO:0000313" key="1">
    <source>
        <dbReference type="EMBL" id="UQC88443.1"/>
    </source>
</evidence>
<dbReference type="GeneID" id="73347912"/>
<dbReference type="RefSeq" id="XP_049150048.1">
    <property type="nucleotide sequence ID" value="XM_049292902.1"/>
</dbReference>
<proteinExistence type="predicted"/>
<gene>
    <name evidence="1" type="ORF">CLUP02_13967</name>
</gene>
<dbReference type="KEGG" id="clup:CLUP02_13967"/>
<keyword evidence="2" id="KW-1185">Reference proteome</keyword>
<sequence>MTGANTPPELASINPNDFGYRLAQLVNSYVFLSQAFSNAPSGSVDVNATFEPNSTVGVDVETLASSPPSLYYVGCGLCPDCEWSTSTPPETRVQNCRDIAPNMEAQRPRPPNPSELCSCIVHWHGLGPELPGQYGTYRLPDLVANTIENGQALGSYTNLEHHDELKHALIEGFHELYNNRDPSHYAHIIRVASLVDHYFFRGWLTARRRRTGIVPSHLKVCIRENNEVCQEQGSASHVEVVKEHAGSLPSVDIDIDSAGTWTIAQIVELLIHEMAHGYLILFTCRGGFDYVAGCSFHHSAARGHHGLYLRKLLRHVYQTIQEWDDVLSNFGTDCVLSCHCNDSDSAFERSRSSTPI</sequence>
<reference evidence="1" key="1">
    <citation type="journal article" date="2021" name="Mol. Plant Microbe Interact.">
        <title>Complete Genome Sequence of the Plant-Pathogenic Fungus Colletotrichum lupini.</title>
        <authorList>
            <person name="Baroncelli R."/>
            <person name="Pensec F."/>
            <person name="Da Lio D."/>
            <person name="Boufleur T."/>
            <person name="Vicente I."/>
            <person name="Sarrocco S."/>
            <person name="Picot A."/>
            <person name="Baraldi E."/>
            <person name="Sukno S."/>
            <person name="Thon M."/>
            <person name="Le Floch G."/>
        </authorList>
    </citation>
    <scope>NUCLEOTIDE SEQUENCE</scope>
    <source>
        <strain evidence="1">IMI 504893</strain>
    </source>
</reference>
<name>A0A9Q8T3X4_9PEZI</name>
<accession>A0A9Q8T3X4</accession>
<dbReference type="EMBL" id="CP019479">
    <property type="protein sequence ID" value="UQC88443.1"/>
    <property type="molecule type" value="Genomic_DNA"/>
</dbReference>
<protein>
    <submittedName>
        <fullName evidence="1">Uncharacterized protein</fullName>
    </submittedName>
</protein>
<organism evidence="1 2">
    <name type="scientific">Colletotrichum lupini</name>
    <dbReference type="NCBI Taxonomy" id="145971"/>
    <lineage>
        <taxon>Eukaryota</taxon>
        <taxon>Fungi</taxon>
        <taxon>Dikarya</taxon>
        <taxon>Ascomycota</taxon>
        <taxon>Pezizomycotina</taxon>
        <taxon>Sordariomycetes</taxon>
        <taxon>Hypocreomycetidae</taxon>
        <taxon>Glomerellales</taxon>
        <taxon>Glomerellaceae</taxon>
        <taxon>Colletotrichum</taxon>
        <taxon>Colletotrichum acutatum species complex</taxon>
    </lineage>
</organism>